<name>A0A8S2ZEX9_9BILA</name>
<keyword evidence="1" id="KW-0479">Metal-binding</keyword>
<feature type="domain" description="LIM zinc-binding" evidence="4">
    <location>
        <begin position="2"/>
        <end position="34"/>
    </location>
</feature>
<comment type="caution">
    <text evidence="5">The sequence shown here is derived from an EMBL/GenBank/DDBJ whole genome shotgun (WGS) entry which is preliminary data.</text>
</comment>
<protein>
    <recommendedName>
        <fullName evidence="4">LIM zinc-binding domain-containing protein</fullName>
    </recommendedName>
</protein>
<dbReference type="AlphaFoldDB" id="A0A8S2ZEX9"/>
<evidence type="ECO:0000313" key="7">
    <source>
        <dbReference type="Proteomes" id="UP000681720"/>
    </source>
</evidence>
<reference evidence="5" key="1">
    <citation type="submission" date="2021-02" db="EMBL/GenBank/DDBJ databases">
        <authorList>
            <person name="Nowell W R."/>
        </authorList>
    </citation>
    <scope>NUCLEOTIDE SEQUENCE</scope>
</reference>
<evidence type="ECO:0000259" key="4">
    <source>
        <dbReference type="Pfam" id="PF00412"/>
    </source>
</evidence>
<dbReference type="GO" id="GO:0046872">
    <property type="term" value="F:metal ion binding"/>
    <property type="evidence" value="ECO:0007669"/>
    <property type="project" value="UniProtKB-KW"/>
</dbReference>
<proteinExistence type="predicted"/>
<keyword evidence="2" id="KW-0862">Zinc</keyword>
<dbReference type="EMBL" id="CAJOBJ010109897">
    <property type="protein sequence ID" value="CAF4626536.1"/>
    <property type="molecule type" value="Genomic_DNA"/>
</dbReference>
<evidence type="ECO:0000256" key="3">
    <source>
        <dbReference type="ARBA" id="ARBA00023038"/>
    </source>
</evidence>
<sequence>ADHFACSICEKKMNEKSKFFDVDATPVCKPCYGKLPSNTRKSIQQSKKKQLSSILKQTSV</sequence>
<evidence type="ECO:0000256" key="1">
    <source>
        <dbReference type="ARBA" id="ARBA00022723"/>
    </source>
</evidence>
<evidence type="ECO:0000256" key="2">
    <source>
        <dbReference type="ARBA" id="ARBA00022833"/>
    </source>
</evidence>
<organism evidence="5 7">
    <name type="scientific">Rotaria magnacalcarata</name>
    <dbReference type="NCBI Taxonomy" id="392030"/>
    <lineage>
        <taxon>Eukaryota</taxon>
        <taxon>Metazoa</taxon>
        <taxon>Spiralia</taxon>
        <taxon>Gnathifera</taxon>
        <taxon>Rotifera</taxon>
        <taxon>Eurotatoria</taxon>
        <taxon>Bdelloidea</taxon>
        <taxon>Philodinida</taxon>
        <taxon>Philodinidae</taxon>
        <taxon>Rotaria</taxon>
    </lineage>
</organism>
<evidence type="ECO:0000313" key="5">
    <source>
        <dbReference type="EMBL" id="CAF4626536.1"/>
    </source>
</evidence>
<evidence type="ECO:0000313" key="6">
    <source>
        <dbReference type="EMBL" id="CAF4723341.1"/>
    </source>
</evidence>
<dbReference type="EMBL" id="CAJOBJ010131439">
    <property type="protein sequence ID" value="CAF4723341.1"/>
    <property type="molecule type" value="Genomic_DNA"/>
</dbReference>
<gene>
    <name evidence="5" type="ORF">GIL414_LOCUS40012</name>
    <name evidence="6" type="ORF">GIL414_LOCUS43950</name>
</gene>
<dbReference type="Gene3D" id="2.10.110.10">
    <property type="entry name" value="Cysteine Rich Protein"/>
    <property type="match status" value="1"/>
</dbReference>
<dbReference type="SUPFAM" id="SSF57716">
    <property type="entry name" value="Glucocorticoid receptor-like (DNA-binding domain)"/>
    <property type="match status" value="1"/>
</dbReference>
<dbReference type="Proteomes" id="UP000681720">
    <property type="component" value="Unassembled WGS sequence"/>
</dbReference>
<keyword evidence="3" id="KW-0440">LIM domain</keyword>
<accession>A0A8S2ZEX9</accession>
<feature type="non-terminal residue" evidence="5">
    <location>
        <position position="1"/>
    </location>
</feature>
<dbReference type="Pfam" id="PF00412">
    <property type="entry name" value="LIM"/>
    <property type="match status" value="1"/>
</dbReference>
<dbReference type="InterPro" id="IPR001781">
    <property type="entry name" value="Znf_LIM"/>
</dbReference>